<evidence type="ECO:0000313" key="7">
    <source>
        <dbReference type="Proteomes" id="UP000218785"/>
    </source>
</evidence>
<dbReference type="InterPro" id="IPR050465">
    <property type="entry name" value="UPF0194_transport"/>
</dbReference>
<comment type="subcellular location">
    <subcellularLocation>
        <location evidence="1">Cell envelope</location>
    </subcellularLocation>
</comment>
<dbReference type="Gene3D" id="1.10.287.470">
    <property type="entry name" value="Helix hairpin bin"/>
    <property type="match status" value="1"/>
</dbReference>
<sequence>MSYRLLLKPKNQGVIALVIAATAITGTIAVYAVSQFGQLGKTASSEMVPTAPVVQKVTALGRLQPEAEVIKLSAPLALDGDRIAQILVEEGDRVKAGQVIAILDSRDRLQTAVLQAQKQVQVAQAKLAQVKAGAKTGEIQAQQATVERLQAQSIGDRQSQEEAIARLEAQWQGDSIAQAATIKKLTAELNNAQAEYLRYQQLYKDGAISNSAFDSKRLSVETTKQQLDEAQAVLNRINTTAKRQIAEAKVGLNRINATGNKQIREAKATLNSIAEVRPVDVAAAQTEVENAIASLKRAQTDLTAAYIKAPTTGQILKIHYRAGEKIGDSGIADFAQTDQMIAVAEVYQSDINKVKLGQQAVISGQAFTGELRGQVSQIGLQVNRQNVFSNQPGENLDSRVIEVKIRLNKEDSKRVAGFTNLQVQTAIEL</sequence>
<evidence type="ECO:0000256" key="1">
    <source>
        <dbReference type="ARBA" id="ARBA00004196"/>
    </source>
</evidence>
<dbReference type="SUPFAM" id="SSF111369">
    <property type="entry name" value="HlyD-like secretion proteins"/>
    <property type="match status" value="2"/>
</dbReference>
<protein>
    <submittedName>
        <fullName evidence="6">Heterocyst specific ABC-transporter, membrane fusion protein DevB homolog</fullName>
    </submittedName>
</protein>
<accession>A0A1Z4N172</accession>
<dbReference type="Pfam" id="PF25876">
    <property type="entry name" value="HH_MFP_RND"/>
    <property type="match status" value="1"/>
</dbReference>
<dbReference type="KEGG" id="ttq:NIES37_34690"/>
<reference evidence="6 7" key="1">
    <citation type="submission" date="2017-06" db="EMBL/GenBank/DDBJ databases">
        <title>Genome sequencing of cyanobaciteial culture collection at National Institute for Environmental Studies (NIES).</title>
        <authorList>
            <person name="Hirose Y."/>
            <person name="Shimura Y."/>
            <person name="Fujisawa T."/>
            <person name="Nakamura Y."/>
            <person name="Kawachi M."/>
        </authorList>
    </citation>
    <scope>NUCLEOTIDE SEQUENCE [LARGE SCALE GENOMIC DNA]</scope>
    <source>
        <strain evidence="6 7">NIES-37</strain>
    </source>
</reference>
<dbReference type="Gene3D" id="2.40.50.100">
    <property type="match status" value="1"/>
</dbReference>
<feature type="coiled-coil region" evidence="3">
    <location>
        <begin position="182"/>
        <end position="247"/>
    </location>
</feature>
<name>A0A1Z4N172_9CYAN</name>
<dbReference type="AlphaFoldDB" id="A0A1Z4N172"/>
<keyword evidence="4" id="KW-0812">Transmembrane</keyword>
<evidence type="ECO:0000259" key="5">
    <source>
        <dbReference type="Pfam" id="PF25876"/>
    </source>
</evidence>
<keyword evidence="4" id="KW-0472">Membrane</keyword>
<organism evidence="6 7">
    <name type="scientific">Tolypothrix tenuis PCC 7101</name>
    <dbReference type="NCBI Taxonomy" id="231146"/>
    <lineage>
        <taxon>Bacteria</taxon>
        <taxon>Bacillati</taxon>
        <taxon>Cyanobacteriota</taxon>
        <taxon>Cyanophyceae</taxon>
        <taxon>Nostocales</taxon>
        <taxon>Tolypothrichaceae</taxon>
        <taxon>Tolypothrix</taxon>
    </lineage>
</organism>
<dbReference type="Gene3D" id="2.40.30.170">
    <property type="match status" value="1"/>
</dbReference>
<dbReference type="PANTHER" id="PTHR32347:SF27">
    <property type="entry name" value="RND EFFLUX PUMP MEMBRANE FUSION PROTEIN BARREL-SANDWICH DOMAIN-CONTAINING PROTEIN"/>
    <property type="match status" value="1"/>
</dbReference>
<keyword evidence="2 3" id="KW-0175">Coiled coil</keyword>
<evidence type="ECO:0000256" key="3">
    <source>
        <dbReference type="SAM" id="Coils"/>
    </source>
</evidence>
<dbReference type="GO" id="GO:0030313">
    <property type="term" value="C:cell envelope"/>
    <property type="evidence" value="ECO:0007669"/>
    <property type="project" value="UniProtKB-SubCell"/>
</dbReference>
<evidence type="ECO:0000256" key="4">
    <source>
        <dbReference type="SAM" id="Phobius"/>
    </source>
</evidence>
<evidence type="ECO:0000313" key="6">
    <source>
        <dbReference type="EMBL" id="BAY99486.1"/>
    </source>
</evidence>
<keyword evidence="4" id="KW-1133">Transmembrane helix</keyword>
<dbReference type="RefSeq" id="WP_096577652.1">
    <property type="nucleotide sequence ID" value="NZ_CAWNJS010000001.1"/>
</dbReference>
<dbReference type="InterPro" id="IPR014315">
    <property type="entry name" value="ABC_heterocyst_DevB"/>
</dbReference>
<dbReference type="InterPro" id="IPR058624">
    <property type="entry name" value="MdtA-like_HH"/>
</dbReference>
<proteinExistence type="predicted"/>
<gene>
    <name evidence="6" type="ORF">NIES37_34690</name>
</gene>
<dbReference type="NCBIfam" id="TIGR02971">
    <property type="entry name" value="heterocyst_DevB"/>
    <property type="match status" value="1"/>
</dbReference>
<feature type="transmembrane region" description="Helical" evidence="4">
    <location>
        <begin position="12"/>
        <end position="33"/>
    </location>
</feature>
<dbReference type="PRINTS" id="PR01490">
    <property type="entry name" value="RTXTOXIND"/>
</dbReference>
<dbReference type="PANTHER" id="PTHR32347">
    <property type="entry name" value="EFFLUX SYSTEM COMPONENT YKNX-RELATED"/>
    <property type="match status" value="1"/>
</dbReference>
<dbReference type="EMBL" id="AP018248">
    <property type="protein sequence ID" value="BAY99486.1"/>
    <property type="molecule type" value="Genomic_DNA"/>
</dbReference>
<keyword evidence="7" id="KW-1185">Reference proteome</keyword>
<feature type="domain" description="Multidrug resistance protein MdtA-like alpha-helical hairpin" evidence="5">
    <location>
        <begin position="180"/>
        <end position="235"/>
    </location>
</feature>
<dbReference type="Proteomes" id="UP000218785">
    <property type="component" value="Chromosome"/>
</dbReference>
<evidence type="ECO:0000256" key="2">
    <source>
        <dbReference type="ARBA" id="ARBA00023054"/>
    </source>
</evidence>